<dbReference type="EMBL" id="SLUK01000013">
    <property type="protein sequence ID" value="TCL41545.1"/>
    <property type="molecule type" value="Genomic_DNA"/>
</dbReference>
<dbReference type="RefSeq" id="WP_132085154.1">
    <property type="nucleotide sequence ID" value="NZ_SLUK01000013.1"/>
</dbReference>
<comment type="caution">
    <text evidence="2">The sequence shown here is derived from an EMBL/GenBank/DDBJ whole genome shotgun (WGS) entry which is preliminary data.</text>
</comment>
<dbReference type="Proteomes" id="UP000294682">
    <property type="component" value="Unassembled WGS sequence"/>
</dbReference>
<organism evidence="2 3">
    <name type="scientific">Harryflintia acetispora</name>
    <dbReference type="NCBI Taxonomy" id="1849041"/>
    <lineage>
        <taxon>Bacteria</taxon>
        <taxon>Bacillati</taxon>
        <taxon>Bacillota</taxon>
        <taxon>Clostridia</taxon>
        <taxon>Eubacteriales</taxon>
        <taxon>Oscillospiraceae</taxon>
        <taxon>Harryflintia</taxon>
    </lineage>
</organism>
<evidence type="ECO:0000256" key="1">
    <source>
        <dbReference type="SAM" id="MobiDB-lite"/>
    </source>
</evidence>
<feature type="compositionally biased region" description="Basic and acidic residues" evidence="1">
    <location>
        <begin position="7"/>
        <end position="18"/>
    </location>
</feature>
<proteinExistence type="predicted"/>
<accession>A0A9X8Y7A1</accession>
<feature type="region of interest" description="Disordered" evidence="1">
    <location>
        <begin position="1"/>
        <end position="84"/>
    </location>
</feature>
<evidence type="ECO:0000313" key="3">
    <source>
        <dbReference type="Proteomes" id="UP000294682"/>
    </source>
</evidence>
<sequence>MPAKRTSLQDRVQKDRMSRAISAFVSTPVAGEEPEYPSDETAAVAETAGPVGATGATGPTEPTGAAAPVGAIGPTGPVETASRPKQRLVSTERNIIIGGRKYSTIYYDTDIVKRQAYHLRESTIEKIALVTKMSGMKKAEFVDFLLSCALDEILEGEQNLSTDL</sequence>
<dbReference type="AlphaFoldDB" id="A0A9X8Y7A1"/>
<keyword evidence="3" id="KW-1185">Reference proteome</keyword>
<reference evidence="2 3" key="1">
    <citation type="submission" date="2019-03" db="EMBL/GenBank/DDBJ databases">
        <title>Genomic Encyclopedia of Type Strains, Phase IV (KMG-IV): sequencing the most valuable type-strain genomes for metagenomic binning, comparative biology and taxonomic classification.</title>
        <authorList>
            <person name="Goeker M."/>
        </authorList>
    </citation>
    <scope>NUCLEOTIDE SEQUENCE [LARGE SCALE GENOMIC DNA]</scope>
    <source>
        <strain evidence="2 3">DSM 100433</strain>
    </source>
</reference>
<evidence type="ECO:0000313" key="2">
    <source>
        <dbReference type="EMBL" id="TCL41545.1"/>
    </source>
</evidence>
<gene>
    <name evidence="2" type="ORF">EDD78_11318</name>
</gene>
<feature type="compositionally biased region" description="Low complexity" evidence="1">
    <location>
        <begin position="40"/>
        <end position="71"/>
    </location>
</feature>
<protein>
    <submittedName>
        <fullName evidence="2">Uncharacterized protein</fullName>
    </submittedName>
</protein>
<name>A0A9X8Y7A1_9FIRM</name>